<accession>A0A5E4NCG2</accession>
<gene>
    <name evidence="2" type="ORF">CINCED_3A021667</name>
</gene>
<evidence type="ECO:0000256" key="1">
    <source>
        <dbReference type="SAM" id="MobiDB-lite"/>
    </source>
</evidence>
<reference evidence="2 3" key="1">
    <citation type="submission" date="2019-08" db="EMBL/GenBank/DDBJ databases">
        <authorList>
            <person name="Alioto T."/>
            <person name="Alioto T."/>
            <person name="Gomez Garrido J."/>
        </authorList>
    </citation>
    <scope>NUCLEOTIDE SEQUENCE [LARGE SCALE GENOMIC DNA]</scope>
</reference>
<feature type="region of interest" description="Disordered" evidence="1">
    <location>
        <begin position="1"/>
        <end position="26"/>
    </location>
</feature>
<evidence type="ECO:0000313" key="3">
    <source>
        <dbReference type="Proteomes" id="UP000325440"/>
    </source>
</evidence>
<name>A0A5E4NCG2_9HEMI</name>
<keyword evidence="3" id="KW-1185">Reference proteome</keyword>
<feature type="compositionally biased region" description="Acidic residues" evidence="1">
    <location>
        <begin position="8"/>
        <end position="22"/>
    </location>
</feature>
<protein>
    <submittedName>
        <fullName evidence="2">Uncharacterized protein</fullName>
    </submittedName>
</protein>
<dbReference type="Proteomes" id="UP000325440">
    <property type="component" value="Unassembled WGS sequence"/>
</dbReference>
<sequence>MYTTSDGLDGDGDGGGDTDDDDGGARSTAFERIMALCATITHGGHTRRARRGVGIAYAHAQASVPRVSADRGVTTAAGNVRAVRPNRWRNTDEKLGAAAGKSSYPCPPPPPS</sequence>
<organism evidence="2 3">
    <name type="scientific">Cinara cedri</name>
    <dbReference type="NCBI Taxonomy" id="506608"/>
    <lineage>
        <taxon>Eukaryota</taxon>
        <taxon>Metazoa</taxon>
        <taxon>Ecdysozoa</taxon>
        <taxon>Arthropoda</taxon>
        <taxon>Hexapoda</taxon>
        <taxon>Insecta</taxon>
        <taxon>Pterygota</taxon>
        <taxon>Neoptera</taxon>
        <taxon>Paraneoptera</taxon>
        <taxon>Hemiptera</taxon>
        <taxon>Sternorrhyncha</taxon>
        <taxon>Aphidomorpha</taxon>
        <taxon>Aphidoidea</taxon>
        <taxon>Aphididae</taxon>
        <taxon>Lachninae</taxon>
        <taxon>Cinara</taxon>
    </lineage>
</organism>
<dbReference type="EMBL" id="CABPRJ010001960">
    <property type="protein sequence ID" value="VVC42554.1"/>
    <property type="molecule type" value="Genomic_DNA"/>
</dbReference>
<feature type="region of interest" description="Disordered" evidence="1">
    <location>
        <begin position="68"/>
        <end position="112"/>
    </location>
</feature>
<dbReference type="AlphaFoldDB" id="A0A5E4NCG2"/>
<evidence type="ECO:0000313" key="2">
    <source>
        <dbReference type="EMBL" id="VVC42554.1"/>
    </source>
</evidence>
<proteinExistence type="predicted"/>